<keyword evidence="1" id="KW-0456">Lyase</keyword>
<dbReference type="Pfam" id="PF01575">
    <property type="entry name" value="MaoC_dehydratas"/>
    <property type="match status" value="1"/>
</dbReference>
<dbReference type="GO" id="GO:0006633">
    <property type="term" value="P:fatty acid biosynthetic process"/>
    <property type="evidence" value="ECO:0007669"/>
    <property type="project" value="TreeGrafter"/>
</dbReference>
<dbReference type="AlphaFoldDB" id="G2E4R8"/>
<evidence type="ECO:0000313" key="3">
    <source>
        <dbReference type="EMBL" id="EGV29544.1"/>
    </source>
</evidence>
<dbReference type="PANTHER" id="PTHR43437">
    <property type="entry name" value="HYDROXYACYL-THIOESTER DEHYDRATASE TYPE 2, MITOCHONDRIAL-RELATED"/>
    <property type="match status" value="1"/>
</dbReference>
<dbReference type="Proteomes" id="UP000004200">
    <property type="component" value="Unassembled WGS sequence"/>
</dbReference>
<dbReference type="SUPFAM" id="SSF54637">
    <property type="entry name" value="Thioesterase/thiol ester dehydrase-isomerase"/>
    <property type="match status" value="1"/>
</dbReference>
<dbReference type="GO" id="GO:0019171">
    <property type="term" value="F:(3R)-hydroxyacyl-[acyl-carrier-protein] dehydratase activity"/>
    <property type="evidence" value="ECO:0007669"/>
    <property type="project" value="TreeGrafter"/>
</dbReference>
<name>G2E4R8_9GAMM</name>
<dbReference type="InterPro" id="IPR002539">
    <property type="entry name" value="MaoC-like_dom"/>
</dbReference>
<dbReference type="EMBL" id="AFWT01000026">
    <property type="protein sequence ID" value="EGV29544.1"/>
    <property type="molecule type" value="Genomic_DNA"/>
</dbReference>
<dbReference type="RefSeq" id="WP_007041994.1">
    <property type="nucleotide sequence ID" value="NZ_AFWT01000026.1"/>
</dbReference>
<comment type="caution">
    <text evidence="3">The sequence shown here is derived from an EMBL/GenBank/DDBJ whole genome shotgun (WGS) entry which is preliminary data.</text>
</comment>
<dbReference type="STRING" id="765913.ThidrDRAFT_3281"/>
<feature type="domain" description="MaoC-like" evidence="2">
    <location>
        <begin position="13"/>
        <end position="106"/>
    </location>
</feature>
<evidence type="ECO:0000256" key="1">
    <source>
        <dbReference type="ARBA" id="ARBA00023239"/>
    </source>
</evidence>
<sequence>MARELKIGDKATITRRFSDADVRQFAELSTDHNPIHLDPDYAAETQFKQRIVHGALVGSLFSALLGEHLPGNGGIYMGQTLQFKAPVFLDMEVIASVEITSIHERKPIVTLSTQCVDAEGKTLITGEAVMYVPWLKEAASA</sequence>
<accession>G2E4R8</accession>
<gene>
    <name evidence="3" type="ORF">ThidrDRAFT_3281</name>
</gene>
<dbReference type="InterPro" id="IPR050965">
    <property type="entry name" value="UPF0336/Enoyl-CoA_hydratase"/>
</dbReference>
<proteinExistence type="predicted"/>
<keyword evidence="4" id="KW-1185">Reference proteome</keyword>
<evidence type="ECO:0000259" key="2">
    <source>
        <dbReference type="Pfam" id="PF01575"/>
    </source>
</evidence>
<dbReference type="eggNOG" id="COG2030">
    <property type="taxonomic scope" value="Bacteria"/>
</dbReference>
<dbReference type="PATRIC" id="fig|765913.3.peg.3347"/>
<protein>
    <submittedName>
        <fullName evidence="3">MaoC domain protein dehydratase</fullName>
    </submittedName>
</protein>
<dbReference type="CDD" id="cd03449">
    <property type="entry name" value="R_hydratase"/>
    <property type="match status" value="1"/>
</dbReference>
<organism evidence="3 4">
    <name type="scientific">Thiorhodococcus drewsii AZ1</name>
    <dbReference type="NCBI Taxonomy" id="765913"/>
    <lineage>
        <taxon>Bacteria</taxon>
        <taxon>Pseudomonadati</taxon>
        <taxon>Pseudomonadota</taxon>
        <taxon>Gammaproteobacteria</taxon>
        <taxon>Chromatiales</taxon>
        <taxon>Chromatiaceae</taxon>
        <taxon>Thiorhodococcus</taxon>
    </lineage>
</organism>
<dbReference type="PANTHER" id="PTHR43437:SF3">
    <property type="entry name" value="HYDROXYACYL-THIOESTER DEHYDRATASE TYPE 2, MITOCHONDRIAL"/>
    <property type="match status" value="1"/>
</dbReference>
<dbReference type="Gene3D" id="3.10.129.10">
    <property type="entry name" value="Hotdog Thioesterase"/>
    <property type="match status" value="1"/>
</dbReference>
<dbReference type="OrthoDB" id="9774179at2"/>
<dbReference type="FunFam" id="3.10.129.10:FF:000042">
    <property type="entry name" value="MaoC domain protein dehydratase"/>
    <property type="match status" value="1"/>
</dbReference>
<dbReference type="InterPro" id="IPR029069">
    <property type="entry name" value="HotDog_dom_sf"/>
</dbReference>
<reference evidence="3 4" key="1">
    <citation type="submission" date="2011-06" db="EMBL/GenBank/DDBJ databases">
        <title>The draft genome of Thiorhodococcus drewsii AZ1.</title>
        <authorList>
            <consortium name="US DOE Joint Genome Institute (JGI-PGF)"/>
            <person name="Lucas S."/>
            <person name="Han J."/>
            <person name="Lapidus A."/>
            <person name="Cheng J.-F."/>
            <person name="Goodwin L."/>
            <person name="Pitluck S."/>
            <person name="Peters L."/>
            <person name="Land M.L."/>
            <person name="Hauser L."/>
            <person name="Vogl K."/>
            <person name="Liu Z."/>
            <person name="Imhoff J."/>
            <person name="Thiel V."/>
            <person name="Frigaard N.-U."/>
            <person name="Bryant D.A."/>
            <person name="Woyke T.J."/>
        </authorList>
    </citation>
    <scope>NUCLEOTIDE SEQUENCE [LARGE SCALE GENOMIC DNA]</scope>
    <source>
        <strain evidence="3 4">AZ1</strain>
    </source>
</reference>
<evidence type="ECO:0000313" key="4">
    <source>
        <dbReference type="Proteomes" id="UP000004200"/>
    </source>
</evidence>